<evidence type="ECO:0000256" key="3">
    <source>
        <dbReference type="ARBA" id="ARBA00023163"/>
    </source>
</evidence>
<evidence type="ECO:0000313" key="5">
    <source>
        <dbReference type="EMBL" id="MBC8531247.1"/>
    </source>
</evidence>
<feature type="domain" description="HTH araC/xylS-type" evidence="4">
    <location>
        <begin position="195"/>
        <end position="293"/>
    </location>
</feature>
<gene>
    <name evidence="5" type="ORF">H8696_05220</name>
</gene>
<dbReference type="PROSITE" id="PS01124">
    <property type="entry name" value="HTH_ARAC_FAMILY_2"/>
    <property type="match status" value="2"/>
</dbReference>
<dbReference type="PANTHER" id="PTHR43280">
    <property type="entry name" value="ARAC-FAMILY TRANSCRIPTIONAL REGULATOR"/>
    <property type="match status" value="1"/>
</dbReference>
<dbReference type="InterPro" id="IPR009057">
    <property type="entry name" value="Homeodomain-like_sf"/>
</dbReference>
<evidence type="ECO:0000313" key="6">
    <source>
        <dbReference type="Proteomes" id="UP000623172"/>
    </source>
</evidence>
<dbReference type="SUPFAM" id="SSF51215">
    <property type="entry name" value="Regulatory protein AraC"/>
    <property type="match status" value="1"/>
</dbReference>
<dbReference type="SMART" id="SM00342">
    <property type="entry name" value="HTH_ARAC"/>
    <property type="match status" value="2"/>
</dbReference>
<dbReference type="RefSeq" id="WP_249315497.1">
    <property type="nucleotide sequence ID" value="NZ_JACRSR010000001.1"/>
</dbReference>
<dbReference type="AlphaFoldDB" id="A0A926D4D0"/>
<evidence type="ECO:0000256" key="1">
    <source>
        <dbReference type="ARBA" id="ARBA00023015"/>
    </source>
</evidence>
<dbReference type="InterPro" id="IPR037923">
    <property type="entry name" value="HTH-like"/>
</dbReference>
<feature type="domain" description="HTH araC/xylS-type" evidence="4">
    <location>
        <begin position="310"/>
        <end position="408"/>
    </location>
</feature>
<name>A0A926D4D0_9FIRM</name>
<dbReference type="Gene3D" id="1.10.10.60">
    <property type="entry name" value="Homeodomain-like"/>
    <property type="match status" value="4"/>
</dbReference>
<dbReference type="InterPro" id="IPR018060">
    <property type="entry name" value="HTH_AraC"/>
</dbReference>
<dbReference type="GO" id="GO:0043565">
    <property type="term" value="F:sequence-specific DNA binding"/>
    <property type="evidence" value="ECO:0007669"/>
    <property type="project" value="InterPro"/>
</dbReference>
<sequence length="418" mass="48524">MPDIVRMQPLVRSRLDRSKFCSFDVEAIDGSTQPLIHQEARFLLINKGEGSIVIQGVRYALRPGAFVAILPWEITEVTEVLSPLQYYLLIYHFDGVNRLIKSFYNADNEPIDIIRMLTNSPVVYCDKYQTERVRECFLTLRDEVGVESTLTEGEAQPLSSVHVMNQLVELMVLYMRIGKNTSPIFGKKHLPVDKSEIFRYIYTHLNEKLTLKTLSHLFYMSESSISLYITQMTGLSFFDLLNEMRVGKTANFLLYTDLTLEELAEIMGYVDASHISKVFSARIGMKMSEYRKTYQKVNEICKFSESRDAYALVAFIYRHYAEELSAQKVAERFHISSTELNRTLMYQVEQNFEDFLNFVRVNRACELLLTTDRTVMEIALEVGYHNSKTLTRNFLKQKVMTPGDFRKRITLQQTKNPL</sequence>
<organism evidence="5 6">
    <name type="scientific">Gehongia tenuis</name>
    <dbReference type="NCBI Taxonomy" id="2763655"/>
    <lineage>
        <taxon>Bacteria</taxon>
        <taxon>Bacillati</taxon>
        <taxon>Bacillota</taxon>
        <taxon>Clostridia</taxon>
        <taxon>Christensenellales</taxon>
        <taxon>Christensenellaceae</taxon>
        <taxon>Gehongia</taxon>
    </lineage>
</organism>
<proteinExistence type="predicted"/>
<keyword evidence="6" id="KW-1185">Reference proteome</keyword>
<dbReference type="Pfam" id="PF12833">
    <property type="entry name" value="HTH_18"/>
    <property type="match status" value="2"/>
</dbReference>
<keyword evidence="1" id="KW-0805">Transcription regulation</keyword>
<dbReference type="Proteomes" id="UP000623172">
    <property type="component" value="Unassembled WGS sequence"/>
</dbReference>
<keyword evidence="2" id="KW-0238">DNA-binding</keyword>
<evidence type="ECO:0000259" key="4">
    <source>
        <dbReference type="PROSITE" id="PS01124"/>
    </source>
</evidence>
<protein>
    <submittedName>
        <fullName evidence="5">Helix-turn-helix transcriptional regulator</fullName>
    </submittedName>
</protein>
<keyword evidence="3" id="KW-0804">Transcription</keyword>
<dbReference type="SUPFAM" id="SSF46689">
    <property type="entry name" value="Homeodomain-like"/>
    <property type="match status" value="2"/>
</dbReference>
<reference evidence="5" key="1">
    <citation type="submission" date="2020-08" db="EMBL/GenBank/DDBJ databases">
        <title>Genome public.</title>
        <authorList>
            <person name="Liu C."/>
            <person name="Sun Q."/>
        </authorList>
    </citation>
    <scope>NUCLEOTIDE SEQUENCE</scope>
    <source>
        <strain evidence="5">NSJ-53</strain>
    </source>
</reference>
<dbReference type="PANTHER" id="PTHR43280:SF2">
    <property type="entry name" value="HTH-TYPE TRANSCRIPTIONAL REGULATOR EXSA"/>
    <property type="match status" value="1"/>
</dbReference>
<comment type="caution">
    <text evidence="5">The sequence shown here is derived from an EMBL/GenBank/DDBJ whole genome shotgun (WGS) entry which is preliminary data.</text>
</comment>
<accession>A0A926D4D0</accession>
<evidence type="ECO:0000256" key="2">
    <source>
        <dbReference type="ARBA" id="ARBA00023125"/>
    </source>
</evidence>
<dbReference type="GO" id="GO:0003700">
    <property type="term" value="F:DNA-binding transcription factor activity"/>
    <property type="evidence" value="ECO:0007669"/>
    <property type="project" value="InterPro"/>
</dbReference>
<dbReference type="EMBL" id="JACRSR010000001">
    <property type="protein sequence ID" value="MBC8531247.1"/>
    <property type="molecule type" value="Genomic_DNA"/>
</dbReference>